<sequence length="28" mass="3408">MRNYSYITVQLNELLHYTDLPAILKLRE</sequence>
<dbReference type="EMBL" id="GBRH01238444">
    <property type="protein sequence ID" value="JAD59451.1"/>
    <property type="molecule type" value="Transcribed_RNA"/>
</dbReference>
<organism evidence="1">
    <name type="scientific">Arundo donax</name>
    <name type="common">Giant reed</name>
    <name type="synonym">Donax arundinaceus</name>
    <dbReference type="NCBI Taxonomy" id="35708"/>
    <lineage>
        <taxon>Eukaryota</taxon>
        <taxon>Viridiplantae</taxon>
        <taxon>Streptophyta</taxon>
        <taxon>Embryophyta</taxon>
        <taxon>Tracheophyta</taxon>
        <taxon>Spermatophyta</taxon>
        <taxon>Magnoliopsida</taxon>
        <taxon>Liliopsida</taxon>
        <taxon>Poales</taxon>
        <taxon>Poaceae</taxon>
        <taxon>PACMAD clade</taxon>
        <taxon>Arundinoideae</taxon>
        <taxon>Arundineae</taxon>
        <taxon>Arundo</taxon>
    </lineage>
</organism>
<proteinExistence type="predicted"/>
<reference evidence="1" key="2">
    <citation type="journal article" date="2015" name="Data Brief">
        <title>Shoot transcriptome of the giant reed, Arundo donax.</title>
        <authorList>
            <person name="Barrero R.A."/>
            <person name="Guerrero F.D."/>
            <person name="Moolhuijzen P."/>
            <person name="Goolsby J.A."/>
            <person name="Tidwell J."/>
            <person name="Bellgard S.E."/>
            <person name="Bellgard M.I."/>
        </authorList>
    </citation>
    <scope>NUCLEOTIDE SEQUENCE</scope>
    <source>
        <tissue evidence="1">Shoot tissue taken approximately 20 cm above the soil surface</tissue>
    </source>
</reference>
<reference evidence="1" key="1">
    <citation type="submission" date="2014-09" db="EMBL/GenBank/DDBJ databases">
        <authorList>
            <person name="Magalhaes I.L.F."/>
            <person name="Oliveira U."/>
            <person name="Santos F.R."/>
            <person name="Vidigal T.H.D.A."/>
            <person name="Brescovit A.D."/>
            <person name="Santos A.J."/>
        </authorList>
    </citation>
    <scope>NUCLEOTIDE SEQUENCE</scope>
    <source>
        <tissue evidence="1">Shoot tissue taken approximately 20 cm above the soil surface</tissue>
    </source>
</reference>
<dbReference type="AlphaFoldDB" id="A0A0A9B7Z3"/>
<accession>A0A0A9B7Z3</accession>
<name>A0A0A9B7Z3_ARUDO</name>
<evidence type="ECO:0000313" key="1">
    <source>
        <dbReference type="EMBL" id="JAD59451.1"/>
    </source>
</evidence>
<protein>
    <submittedName>
        <fullName evidence="1">Uncharacterized protein</fullName>
    </submittedName>
</protein>